<evidence type="ECO:0000313" key="1">
    <source>
        <dbReference type="EMBL" id="KAF5102719.1"/>
    </source>
</evidence>
<protein>
    <submittedName>
        <fullName evidence="1">Uncharacterized protein</fullName>
    </submittedName>
</protein>
<name>A0ACB6VB26_9ASCO</name>
<comment type="caution">
    <text evidence="1">The sequence shown here is derived from an EMBL/GenBank/DDBJ whole genome shotgun (WGS) entry which is preliminary data.</text>
</comment>
<reference evidence="1 2" key="1">
    <citation type="journal article" date="2020" name="Front. Microbiol.">
        <title>Phenotypic and Genetic Characterization of the Cheese Ripening Yeast Geotrichum candidum.</title>
        <authorList>
            <person name="Perkins V."/>
            <person name="Vignola S."/>
            <person name="Lessard M.H."/>
            <person name="Plante P.L."/>
            <person name="Corbeil J."/>
            <person name="Dugat-Bony E."/>
            <person name="Frenette M."/>
            <person name="Labrie S."/>
        </authorList>
    </citation>
    <scope>NUCLEOTIDE SEQUENCE [LARGE SCALE GENOMIC DNA]</scope>
    <source>
        <strain evidence="1 2">LMA-1147</strain>
    </source>
</reference>
<keyword evidence="2" id="KW-1185">Reference proteome</keyword>
<dbReference type="EMBL" id="QVQA01000003">
    <property type="protein sequence ID" value="KAF5102719.1"/>
    <property type="molecule type" value="Genomic_DNA"/>
</dbReference>
<gene>
    <name evidence="1" type="ORF">D0Z00_000211</name>
</gene>
<evidence type="ECO:0000313" key="2">
    <source>
        <dbReference type="Proteomes" id="UP000744676"/>
    </source>
</evidence>
<proteinExistence type="predicted"/>
<dbReference type="Proteomes" id="UP000744676">
    <property type="component" value="Unassembled WGS sequence"/>
</dbReference>
<accession>A0ACB6VB26</accession>
<sequence length="183" mass="20557">MKIKRSQQAAQIASRMINMKIASEGANPKTLLPNHLPLLHSTGAANGEIGPEHHQLIQASPATLARVERVKASLELHYDMIAAYQDSNTSVMICPDNKSEQDDTGDFEQKGVYNPVRIIRNRRTRDALELPAAQTQAAQLASQQMQTIFLFERSHTFFDADYADQARCQICECSRRQQNDSFI</sequence>
<organism evidence="1 2">
    <name type="scientific">Geotrichum galactomycetum</name>
    <dbReference type="NCBI Taxonomy" id="27317"/>
    <lineage>
        <taxon>Eukaryota</taxon>
        <taxon>Fungi</taxon>
        <taxon>Dikarya</taxon>
        <taxon>Ascomycota</taxon>
        <taxon>Saccharomycotina</taxon>
        <taxon>Dipodascomycetes</taxon>
        <taxon>Dipodascales</taxon>
        <taxon>Dipodascaceae</taxon>
        <taxon>Geotrichum</taxon>
    </lineage>
</organism>